<dbReference type="NCBIfam" id="TIGR01979">
    <property type="entry name" value="sufS"/>
    <property type="match status" value="1"/>
</dbReference>
<comment type="similarity">
    <text evidence="2">Belongs to the class-V pyridoxal-phosphate-dependent aminotransferase family. Csd subfamily.</text>
</comment>
<dbReference type="OMA" id="LVTWQQI"/>
<dbReference type="GO" id="GO:0030170">
    <property type="term" value="F:pyridoxal phosphate binding"/>
    <property type="evidence" value="ECO:0007669"/>
    <property type="project" value="InterPro"/>
</dbReference>
<dbReference type="InterPro" id="IPR015421">
    <property type="entry name" value="PyrdxlP-dep_Trfase_major"/>
</dbReference>
<keyword evidence="5" id="KW-0663">Pyridoxal phosphate</keyword>
<evidence type="ECO:0000256" key="6">
    <source>
        <dbReference type="ARBA" id="ARBA00050776"/>
    </source>
</evidence>
<dbReference type="Gene3D" id="3.90.1150.10">
    <property type="entry name" value="Aspartate Aminotransferase, domain 1"/>
    <property type="match status" value="1"/>
</dbReference>
<feature type="domain" description="Aminotransferase class V" evidence="8">
    <location>
        <begin position="119"/>
        <end position="494"/>
    </location>
</feature>
<keyword evidence="10" id="KW-1185">Reference proteome</keyword>
<evidence type="ECO:0000256" key="5">
    <source>
        <dbReference type="ARBA" id="ARBA00022898"/>
    </source>
</evidence>
<accession>A0A5J4YI84</accession>
<dbReference type="GO" id="GO:0031071">
    <property type="term" value="F:cysteine desulfurase activity"/>
    <property type="evidence" value="ECO:0007669"/>
    <property type="project" value="UniProtKB-EC"/>
</dbReference>
<evidence type="ECO:0000256" key="3">
    <source>
        <dbReference type="ARBA" id="ARBA00012239"/>
    </source>
</evidence>
<evidence type="ECO:0000256" key="7">
    <source>
        <dbReference type="RuleBase" id="RU004504"/>
    </source>
</evidence>
<dbReference type="Pfam" id="PF00266">
    <property type="entry name" value="Aminotran_5"/>
    <property type="match status" value="1"/>
</dbReference>
<sequence>MYPRLPWSVSETARSRRPRHIVKAASVPASRRASGSDTRLNAGMRGAPWRSLRARARCASTGFGVRPQHARMGMSLGEVQAEKMAGTGPQQTPAQHIPALDSDSFPILNQKVHDDRRLVYLDSAATSQKPIVVLDALRSYYTSDNSNVHRGAHSLSARATARFESARDKVQHLLHAPSREEIIYTRNATEAINLVAYAWAGSNLQPGDVIVSSVMEHHSNLVPWQIVAKNTGARLRHVGLNEHEMYDLDSLKQILSEEAGKVKLVTCNHVSNMLGCVNPVREIAALAAEAGAKVMVDGCQSVPHMPVDVAALGCDFYAVSGHKMCAPTGIGILYARKELLESMNPFMGGGEMIDEVHLDHSTWAMLPHKFEAGTPSIGEAVGLGAAVDYLNQLGIDEVHAFEQRIGRYLYDRLSAFKQVKIYGPHPDVAERASLCSFNVEGVHPSDLATMMDLDGVAVRSGHHCTQPLHRHFSIDASARASLYVYNSSRDVDAFIESLVHSVELLGERLTSVNGTN</sequence>
<evidence type="ECO:0000259" key="8">
    <source>
        <dbReference type="Pfam" id="PF00266"/>
    </source>
</evidence>
<comment type="catalytic activity">
    <reaction evidence="6">
        <text>(sulfur carrier)-H + L-cysteine = (sulfur carrier)-SH + L-alanine</text>
        <dbReference type="Rhea" id="RHEA:43892"/>
        <dbReference type="Rhea" id="RHEA-COMP:14737"/>
        <dbReference type="Rhea" id="RHEA-COMP:14739"/>
        <dbReference type="ChEBI" id="CHEBI:29917"/>
        <dbReference type="ChEBI" id="CHEBI:35235"/>
        <dbReference type="ChEBI" id="CHEBI:57972"/>
        <dbReference type="ChEBI" id="CHEBI:64428"/>
        <dbReference type="EC" id="2.8.1.7"/>
    </reaction>
</comment>
<dbReference type="AlphaFoldDB" id="A0A5J4YI84"/>
<evidence type="ECO:0000313" key="9">
    <source>
        <dbReference type="EMBL" id="KAA8491171.1"/>
    </source>
</evidence>
<comment type="cofactor">
    <cofactor evidence="1 7">
        <name>pyridoxal 5'-phosphate</name>
        <dbReference type="ChEBI" id="CHEBI:597326"/>
    </cofactor>
</comment>
<reference evidence="10" key="1">
    <citation type="journal article" date="2019" name="Nat. Commun.">
        <title>Expansion of phycobilisome linker gene families in mesophilic red algae.</title>
        <authorList>
            <person name="Lee J."/>
            <person name="Kim D."/>
            <person name="Bhattacharya D."/>
            <person name="Yoon H.S."/>
        </authorList>
    </citation>
    <scope>NUCLEOTIDE SEQUENCE [LARGE SCALE GENOMIC DNA]</scope>
    <source>
        <strain evidence="10">CCMP 1328</strain>
    </source>
</reference>
<protein>
    <recommendedName>
        <fullName evidence="3">cysteine desulfurase</fullName>
        <ecNumber evidence="3">2.8.1.7</ecNumber>
    </recommendedName>
</protein>
<dbReference type="InterPro" id="IPR015424">
    <property type="entry name" value="PyrdxlP-dep_Trfase"/>
</dbReference>
<evidence type="ECO:0000256" key="1">
    <source>
        <dbReference type="ARBA" id="ARBA00001933"/>
    </source>
</evidence>
<keyword evidence="4" id="KW-0808">Transferase</keyword>
<name>A0A5J4YI84_PORPP</name>
<dbReference type="OrthoDB" id="420046at2759"/>
<dbReference type="GO" id="GO:0006534">
    <property type="term" value="P:cysteine metabolic process"/>
    <property type="evidence" value="ECO:0007669"/>
    <property type="project" value="InterPro"/>
</dbReference>
<evidence type="ECO:0000313" key="10">
    <source>
        <dbReference type="Proteomes" id="UP000324585"/>
    </source>
</evidence>
<evidence type="ECO:0000256" key="4">
    <source>
        <dbReference type="ARBA" id="ARBA00022679"/>
    </source>
</evidence>
<dbReference type="InterPro" id="IPR000192">
    <property type="entry name" value="Aminotrans_V_dom"/>
</dbReference>
<dbReference type="EC" id="2.8.1.7" evidence="3"/>
<organism evidence="9 10">
    <name type="scientific">Porphyridium purpureum</name>
    <name type="common">Red alga</name>
    <name type="synonym">Porphyridium cruentum</name>
    <dbReference type="NCBI Taxonomy" id="35688"/>
    <lineage>
        <taxon>Eukaryota</taxon>
        <taxon>Rhodophyta</taxon>
        <taxon>Bangiophyceae</taxon>
        <taxon>Porphyridiales</taxon>
        <taxon>Porphyridiaceae</taxon>
        <taxon>Porphyridium</taxon>
    </lineage>
</organism>
<dbReference type="EMBL" id="VRMN01000015">
    <property type="protein sequence ID" value="KAA8491171.1"/>
    <property type="molecule type" value="Genomic_DNA"/>
</dbReference>
<gene>
    <name evidence="9" type="ORF">FVE85_9466</name>
</gene>
<evidence type="ECO:0000256" key="2">
    <source>
        <dbReference type="ARBA" id="ARBA00010447"/>
    </source>
</evidence>
<dbReference type="PANTHER" id="PTHR43586">
    <property type="entry name" value="CYSTEINE DESULFURASE"/>
    <property type="match status" value="1"/>
</dbReference>
<dbReference type="SUPFAM" id="SSF53383">
    <property type="entry name" value="PLP-dependent transferases"/>
    <property type="match status" value="1"/>
</dbReference>
<dbReference type="Proteomes" id="UP000324585">
    <property type="component" value="Unassembled WGS sequence"/>
</dbReference>
<dbReference type="InterPro" id="IPR010970">
    <property type="entry name" value="Cys_dSase_SufS"/>
</dbReference>
<dbReference type="PROSITE" id="PS00595">
    <property type="entry name" value="AA_TRANSFER_CLASS_5"/>
    <property type="match status" value="1"/>
</dbReference>
<dbReference type="InterPro" id="IPR015422">
    <property type="entry name" value="PyrdxlP-dep_Trfase_small"/>
</dbReference>
<dbReference type="CDD" id="cd06453">
    <property type="entry name" value="SufS_like"/>
    <property type="match status" value="1"/>
</dbReference>
<comment type="caution">
    <text evidence="9">The sequence shown here is derived from an EMBL/GenBank/DDBJ whole genome shotgun (WGS) entry which is preliminary data.</text>
</comment>
<dbReference type="PANTHER" id="PTHR43586:SF8">
    <property type="entry name" value="CYSTEINE DESULFURASE 1, CHLOROPLASTIC"/>
    <property type="match status" value="1"/>
</dbReference>
<dbReference type="Gene3D" id="3.40.640.10">
    <property type="entry name" value="Type I PLP-dependent aspartate aminotransferase-like (Major domain)"/>
    <property type="match status" value="1"/>
</dbReference>
<proteinExistence type="inferred from homology"/>
<dbReference type="InterPro" id="IPR020578">
    <property type="entry name" value="Aminotrans_V_PyrdxlP_BS"/>
</dbReference>